<gene>
    <name evidence="2" type="ORF">QNJ86_13375</name>
</gene>
<keyword evidence="1" id="KW-0812">Transmembrane</keyword>
<keyword evidence="3" id="KW-1185">Reference proteome</keyword>
<evidence type="ECO:0000313" key="3">
    <source>
        <dbReference type="Proteomes" id="UP001232750"/>
    </source>
</evidence>
<dbReference type="EMBL" id="JASJEU010000025">
    <property type="protein sequence ID" value="MDJ1651796.1"/>
    <property type="molecule type" value="Genomic_DNA"/>
</dbReference>
<proteinExistence type="predicted"/>
<keyword evidence="1" id="KW-0472">Membrane</keyword>
<evidence type="ECO:0000256" key="1">
    <source>
        <dbReference type="SAM" id="Phobius"/>
    </source>
</evidence>
<dbReference type="RefSeq" id="WP_283833149.1">
    <property type="nucleotide sequence ID" value="NZ_JASJEU010000025.1"/>
</dbReference>
<dbReference type="Proteomes" id="UP001232750">
    <property type="component" value="Unassembled WGS sequence"/>
</dbReference>
<protein>
    <submittedName>
        <fullName evidence="2">Uncharacterized protein</fullName>
    </submittedName>
</protein>
<evidence type="ECO:0000313" key="2">
    <source>
        <dbReference type="EMBL" id="MDJ1651796.1"/>
    </source>
</evidence>
<organism evidence="2 3">
    <name type="scientific">Gordonibacter faecis</name>
    <dbReference type="NCBI Taxonomy" id="3047475"/>
    <lineage>
        <taxon>Bacteria</taxon>
        <taxon>Bacillati</taxon>
        <taxon>Actinomycetota</taxon>
        <taxon>Coriobacteriia</taxon>
        <taxon>Eggerthellales</taxon>
        <taxon>Eggerthellaceae</taxon>
        <taxon>Gordonibacter</taxon>
    </lineage>
</organism>
<feature type="transmembrane region" description="Helical" evidence="1">
    <location>
        <begin position="38"/>
        <end position="59"/>
    </location>
</feature>
<keyword evidence="1" id="KW-1133">Transmembrane helix</keyword>
<name>A0ABT7DTD2_9ACTN</name>
<accession>A0ABT7DTD2</accession>
<reference evidence="2 3" key="1">
    <citation type="submission" date="2023-05" db="EMBL/GenBank/DDBJ databases">
        <title>Gordonibacter KGMB12511T sp. nov., isolated from faeces of healthy Korean.</title>
        <authorList>
            <person name="Kim H.S."/>
            <person name="Kim J.-S."/>
            <person name="Suh M.K."/>
            <person name="Eom M.K."/>
            <person name="Do H.E."/>
            <person name="Lee J.-S."/>
        </authorList>
    </citation>
    <scope>NUCLEOTIDE SEQUENCE [LARGE SCALE GENOMIC DNA]</scope>
    <source>
        <strain evidence="2 3">KGMB12511</strain>
    </source>
</reference>
<comment type="caution">
    <text evidence="2">The sequence shown here is derived from an EMBL/GenBank/DDBJ whole genome shotgun (WGS) entry which is preliminary data.</text>
</comment>
<sequence>MRKTAIAFILLVSTTTVLDYANIPSLLGLHVSNMNWSFYTGFLNAVAVLAVFAITYKVLTGREVEIREKELRREENKQKVSLLLLNDCYEDCKRYIDLLNEENVNNYIVPKIDFDSTDLGIAVNFSTAPFVNQDAIADFAKDGQIPEDRIARYYAIKRKFEEYVNMRITLFDAPHFYVPLRGGLLRLLNDEIACIDRLKAGR</sequence>